<comment type="subcellular location">
    <subcellularLocation>
        <location evidence="1">Membrane</location>
        <topology evidence="1">Multi-pass membrane protein</topology>
    </subcellularLocation>
</comment>
<dbReference type="PANTHER" id="PTHR21716:SF68">
    <property type="entry name" value="TRANSPORT PROTEIN YTVI-RELATED"/>
    <property type="match status" value="1"/>
</dbReference>
<dbReference type="AlphaFoldDB" id="A0A164QQ23"/>
<keyword evidence="4 6" id="KW-1133">Transmembrane helix</keyword>
<sequence>MFLRFLHTHYKSLLNLFYMVLILGSAFFALLYAFHVLAPIIIGIVIFACVEPLAVTLNRKKMNKMWATGISMTVFVTILTLTIGTLSVLGVAKTIDFAQTLPQYSDDVNKWVNDTTRVTKDKLDLVPQATVDKMKEQAGEFVKKSATMISEFLMKLISTIGVLSKFLFNLILGFIFAFLLSVNKERLERWYYVTMPLPVKKTCTFISTHVVKGLVAYFKAQLKLISITFIVVYIALLIFGVKHAFVISLIAGFFDVLPLLGISTLFIPWIGYLFIVGDTQLAICLTVLWLIVVVTRNILEPRITGQSIGVNAFEMFTTMLICIGVFGFVGLFISPIIILVLKALLNEGYLSEWMKVTGS</sequence>
<protein>
    <recommendedName>
        <fullName evidence="9">Sporulation integral membrane protein YtvI</fullName>
    </recommendedName>
</protein>
<feature type="transmembrane region" description="Helical" evidence="6">
    <location>
        <begin position="224"/>
        <end position="241"/>
    </location>
</feature>
<comment type="caution">
    <text evidence="7">The sequence shown here is derived from an EMBL/GenBank/DDBJ whole genome shotgun (WGS) entry which is preliminary data.</text>
</comment>
<dbReference type="RefSeq" id="WP_063259704.1">
    <property type="nucleotide sequence ID" value="NZ_LJKE01000015.1"/>
</dbReference>
<dbReference type="PATRIC" id="fig|1396.535.peg.4230"/>
<evidence type="ECO:0000256" key="5">
    <source>
        <dbReference type="ARBA" id="ARBA00023136"/>
    </source>
</evidence>
<evidence type="ECO:0000313" key="8">
    <source>
        <dbReference type="Proteomes" id="UP000076482"/>
    </source>
</evidence>
<gene>
    <name evidence="7" type="ORF">B4088_0478</name>
</gene>
<evidence type="ECO:0000256" key="3">
    <source>
        <dbReference type="ARBA" id="ARBA00022692"/>
    </source>
</evidence>
<proteinExistence type="inferred from homology"/>
<dbReference type="GO" id="GO:0055085">
    <property type="term" value="P:transmembrane transport"/>
    <property type="evidence" value="ECO:0007669"/>
    <property type="project" value="TreeGrafter"/>
</dbReference>
<evidence type="ECO:0008006" key="9">
    <source>
        <dbReference type="Google" id="ProtNLM"/>
    </source>
</evidence>
<dbReference type="NCBIfam" id="TIGR02872">
    <property type="entry name" value="spore_ytvI"/>
    <property type="match status" value="1"/>
</dbReference>
<feature type="transmembrane region" description="Helical" evidence="6">
    <location>
        <begin position="280"/>
        <end position="299"/>
    </location>
</feature>
<feature type="transmembrane region" description="Helical" evidence="6">
    <location>
        <begin position="253"/>
        <end position="274"/>
    </location>
</feature>
<dbReference type="PANTHER" id="PTHR21716">
    <property type="entry name" value="TRANSMEMBRANE PROTEIN"/>
    <property type="match status" value="1"/>
</dbReference>
<dbReference type="EMBL" id="LJKE01000015">
    <property type="protein sequence ID" value="KZD72017.1"/>
    <property type="molecule type" value="Genomic_DNA"/>
</dbReference>
<feature type="transmembrane region" description="Helical" evidence="6">
    <location>
        <begin position="40"/>
        <end position="57"/>
    </location>
</feature>
<keyword evidence="5 6" id="KW-0472">Membrane</keyword>
<name>A0A164QQ23_BACCE</name>
<evidence type="ECO:0000256" key="4">
    <source>
        <dbReference type="ARBA" id="ARBA00022989"/>
    </source>
</evidence>
<dbReference type="GO" id="GO:0016020">
    <property type="term" value="C:membrane"/>
    <property type="evidence" value="ECO:0007669"/>
    <property type="project" value="UniProtKB-SubCell"/>
</dbReference>
<comment type="similarity">
    <text evidence="2">Belongs to the autoinducer-2 exporter (AI-2E) (TC 2.A.86) family.</text>
</comment>
<organism evidence="7 8">
    <name type="scientific">Bacillus cereus</name>
    <dbReference type="NCBI Taxonomy" id="1396"/>
    <lineage>
        <taxon>Bacteria</taxon>
        <taxon>Bacillati</taxon>
        <taxon>Bacillota</taxon>
        <taxon>Bacilli</taxon>
        <taxon>Bacillales</taxon>
        <taxon>Bacillaceae</taxon>
        <taxon>Bacillus</taxon>
        <taxon>Bacillus cereus group</taxon>
    </lineage>
</organism>
<feature type="transmembrane region" description="Helical" evidence="6">
    <location>
        <begin position="69"/>
        <end position="92"/>
    </location>
</feature>
<dbReference type="Pfam" id="PF01594">
    <property type="entry name" value="AI-2E_transport"/>
    <property type="match status" value="1"/>
</dbReference>
<feature type="transmembrane region" description="Helical" evidence="6">
    <location>
        <begin position="320"/>
        <end position="345"/>
    </location>
</feature>
<evidence type="ECO:0000256" key="6">
    <source>
        <dbReference type="SAM" id="Phobius"/>
    </source>
</evidence>
<reference evidence="7 8" key="1">
    <citation type="submission" date="2015-09" db="EMBL/GenBank/DDBJ databases">
        <title>Bacillus cereus food isolates.</title>
        <authorList>
            <person name="Boekhorst J."/>
        </authorList>
    </citation>
    <scope>NUCLEOTIDE SEQUENCE [LARGE SCALE GENOMIC DNA]</scope>
    <source>
        <strain evidence="7 8">B4088</strain>
    </source>
</reference>
<evidence type="ECO:0000256" key="2">
    <source>
        <dbReference type="ARBA" id="ARBA00009773"/>
    </source>
</evidence>
<dbReference type="InterPro" id="IPR002549">
    <property type="entry name" value="AI-2E-like"/>
</dbReference>
<evidence type="ECO:0000256" key="1">
    <source>
        <dbReference type="ARBA" id="ARBA00004141"/>
    </source>
</evidence>
<evidence type="ECO:0000313" key="7">
    <source>
        <dbReference type="EMBL" id="KZD72017.1"/>
    </source>
</evidence>
<feature type="transmembrane region" description="Helical" evidence="6">
    <location>
        <begin position="12"/>
        <end position="34"/>
    </location>
</feature>
<dbReference type="InterPro" id="IPR014227">
    <property type="entry name" value="YtvI-like"/>
</dbReference>
<dbReference type="Proteomes" id="UP000076482">
    <property type="component" value="Unassembled WGS sequence"/>
</dbReference>
<keyword evidence="3 6" id="KW-0812">Transmembrane</keyword>
<accession>A0A164QQ23</accession>
<feature type="transmembrane region" description="Helical" evidence="6">
    <location>
        <begin position="156"/>
        <end position="182"/>
    </location>
</feature>